<dbReference type="PRINTS" id="PR00463">
    <property type="entry name" value="EP450I"/>
</dbReference>
<comment type="caution">
    <text evidence="8">The sequence shown here is derived from an EMBL/GenBank/DDBJ whole genome shotgun (WGS) entry which is preliminary data.</text>
</comment>
<dbReference type="InterPro" id="IPR036396">
    <property type="entry name" value="Cyt_P450_sf"/>
</dbReference>
<evidence type="ECO:0000256" key="1">
    <source>
        <dbReference type="ARBA" id="ARBA00001971"/>
    </source>
</evidence>
<dbReference type="GO" id="GO:0004497">
    <property type="term" value="F:monooxygenase activity"/>
    <property type="evidence" value="ECO:0007669"/>
    <property type="project" value="UniProtKB-KW"/>
</dbReference>
<evidence type="ECO:0000256" key="5">
    <source>
        <dbReference type="PIRSR" id="PIRSR602401-1"/>
    </source>
</evidence>
<keyword evidence="5 6" id="KW-0349">Heme</keyword>
<keyword evidence="9" id="KW-1185">Reference proteome</keyword>
<name>A0A9W7XIY7_9FUNG</name>
<accession>A0A9W7XIY7</accession>
<dbReference type="InterPro" id="IPR001128">
    <property type="entry name" value="Cyt_P450"/>
</dbReference>
<gene>
    <name evidence="8" type="ORF">LPJ64_002816</name>
</gene>
<reference evidence="8" key="1">
    <citation type="submission" date="2022-07" db="EMBL/GenBank/DDBJ databases">
        <title>Phylogenomic reconstructions and comparative analyses of Kickxellomycotina fungi.</title>
        <authorList>
            <person name="Reynolds N.K."/>
            <person name="Stajich J.E."/>
            <person name="Barry K."/>
            <person name="Grigoriev I.V."/>
            <person name="Crous P."/>
            <person name="Smith M.E."/>
        </authorList>
    </citation>
    <scope>NUCLEOTIDE SEQUENCE</scope>
    <source>
        <strain evidence="8">NBRC 105413</strain>
    </source>
</reference>
<protein>
    <recommendedName>
        <fullName evidence="10">Cytochrome P450</fullName>
    </recommendedName>
</protein>
<dbReference type="EMBL" id="JANBOH010000097">
    <property type="protein sequence ID" value="KAJ1645611.1"/>
    <property type="molecule type" value="Genomic_DNA"/>
</dbReference>
<dbReference type="Proteomes" id="UP001145021">
    <property type="component" value="Unassembled WGS sequence"/>
</dbReference>
<dbReference type="GO" id="GO:0020037">
    <property type="term" value="F:heme binding"/>
    <property type="evidence" value="ECO:0007669"/>
    <property type="project" value="InterPro"/>
</dbReference>
<evidence type="ECO:0000313" key="8">
    <source>
        <dbReference type="EMBL" id="KAJ1645611.1"/>
    </source>
</evidence>
<dbReference type="GO" id="GO:0005506">
    <property type="term" value="F:iron ion binding"/>
    <property type="evidence" value="ECO:0007669"/>
    <property type="project" value="InterPro"/>
</dbReference>
<comment type="cofactor">
    <cofactor evidence="1 5">
        <name>heme</name>
        <dbReference type="ChEBI" id="CHEBI:30413"/>
    </cofactor>
</comment>
<keyword evidence="6" id="KW-0560">Oxidoreductase</keyword>
<dbReference type="PRINTS" id="PR00385">
    <property type="entry name" value="P450"/>
</dbReference>
<evidence type="ECO:0000256" key="6">
    <source>
        <dbReference type="RuleBase" id="RU000461"/>
    </source>
</evidence>
<dbReference type="GO" id="GO:0016705">
    <property type="term" value="F:oxidoreductase activity, acting on paired donors, with incorporation or reduction of molecular oxygen"/>
    <property type="evidence" value="ECO:0007669"/>
    <property type="project" value="InterPro"/>
</dbReference>
<dbReference type="InterPro" id="IPR050121">
    <property type="entry name" value="Cytochrome_P450_monoxygenase"/>
</dbReference>
<feature type="binding site" description="axial binding residue" evidence="5">
    <location>
        <position position="473"/>
    </location>
    <ligand>
        <name>heme</name>
        <dbReference type="ChEBI" id="CHEBI:30413"/>
    </ligand>
    <ligandPart>
        <name>Fe</name>
        <dbReference type="ChEBI" id="CHEBI:18248"/>
    </ligandPart>
</feature>
<keyword evidence="7" id="KW-0812">Transmembrane</keyword>
<keyword evidence="3 5" id="KW-0479">Metal-binding</keyword>
<dbReference type="PANTHER" id="PTHR24305:SF166">
    <property type="entry name" value="CYTOCHROME P450 12A4, MITOCHONDRIAL-RELATED"/>
    <property type="match status" value="1"/>
</dbReference>
<dbReference type="Gene3D" id="1.10.630.10">
    <property type="entry name" value="Cytochrome P450"/>
    <property type="match status" value="1"/>
</dbReference>
<dbReference type="PROSITE" id="PS00086">
    <property type="entry name" value="CYTOCHROME_P450"/>
    <property type="match status" value="1"/>
</dbReference>
<keyword evidence="6" id="KW-0503">Monooxygenase</keyword>
<dbReference type="InterPro" id="IPR017972">
    <property type="entry name" value="Cyt_P450_CS"/>
</dbReference>
<evidence type="ECO:0000256" key="2">
    <source>
        <dbReference type="ARBA" id="ARBA00010617"/>
    </source>
</evidence>
<evidence type="ECO:0008006" key="10">
    <source>
        <dbReference type="Google" id="ProtNLM"/>
    </source>
</evidence>
<keyword evidence="7" id="KW-0472">Membrane</keyword>
<dbReference type="SUPFAM" id="SSF48264">
    <property type="entry name" value="Cytochrome P450"/>
    <property type="match status" value="1"/>
</dbReference>
<keyword evidence="7" id="KW-1133">Transmembrane helix</keyword>
<dbReference type="InterPro" id="IPR002401">
    <property type="entry name" value="Cyt_P450_E_grp-I"/>
</dbReference>
<feature type="transmembrane region" description="Helical" evidence="7">
    <location>
        <begin position="6"/>
        <end position="30"/>
    </location>
</feature>
<evidence type="ECO:0000256" key="3">
    <source>
        <dbReference type="ARBA" id="ARBA00022723"/>
    </source>
</evidence>
<organism evidence="8 9">
    <name type="scientific">Coemansia asiatica</name>
    <dbReference type="NCBI Taxonomy" id="1052880"/>
    <lineage>
        <taxon>Eukaryota</taxon>
        <taxon>Fungi</taxon>
        <taxon>Fungi incertae sedis</taxon>
        <taxon>Zoopagomycota</taxon>
        <taxon>Kickxellomycotina</taxon>
        <taxon>Kickxellomycetes</taxon>
        <taxon>Kickxellales</taxon>
        <taxon>Kickxellaceae</taxon>
        <taxon>Coemansia</taxon>
    </lineage>
</organism>
<evidence type="ECO:0000256" key="7">
    <source>
        <dbReference type="SAM" id="Phobius"/>
    </source>
</evidence>
<dbReference type="AlphaFoldDB" id="A0A9W7XIY7"/>
<sequence>MQASLIFLQSLTFSDVLTFIVPITISGIIYRGLSSPLRHLPGAWYTNFTDIERKYHAWRHQEHKYLMKQLDKYGGGIVRVGPQRVAVGEIAMFKKTMGPRMAKSKMYEDFAVVGENIFTTRNREFNRMRRGQMGKVFKHPSVVQMQQLVYEDGIDRLCLLFDSIISGQKKTVCNLYYAFAMMATDVVSSLAFGHAFGAMDLLFDKMGLDTEHRSFNGSGESSGKVMELTVGTMMLMVLTAELPLIRKVPRKVLPKGIKKLYSLCDALMEFATATVSGRRKLIENEKPVCGDNLDQGTRRHDILNALINAKDVDTGATMSNKEIASEITVLLAAGTDTTSNTIVSCIQLLLRHPQVYKRVKGEVRQTFADKGKTIKYEEAREQLPFLIATIYETMRYRATTSGGWPRDSPDQGVVLGEYFIPSGVVIHGSIGGVHMNRDTWEKPFEFNPDRFMGEQGEERKRNVVAFSSGTRICPGRHLAMLEMVLTLATVLRDYDFALIDPSEETREKPYFEQVDEVCHITTGFANPDKDCNVFISRA</sequence>
<dbReference type="PANTHER" id="PTHR24305">
    <property type="entry name" value="CYTOCHROME P450"/>
    <property type="match status" value="1"/>
</dbReference>
<comment type="similarity">
    <text evidence="2 6">Belongs to the cytochrome P450 family.</text>
</comment>
<keyword evidence="4 5" id="KW-0408">Iron</keyword>
<evidence type="ECO:0000256" key="4">
    <source>
        <dbReference type="ARBA" id="ARBA00023004"/>
    </source>
</evidence>
<evidence type="ECO:0000313" key="9">
    <source>
        <dbReference type="Proteomes" id="UP001145021"/>
    </source>
</evidence>
<proteinExistence type="inferred from homology"/>
<dbReference type="Pfam" id="PF00067">
    <property type="entry name" value="p450"/>
    <property type="match status" value="1"/>
</dbReference>